<dbReference type="RefSeq" id="WP_380146505.1">
    <property type="nucleotide sequence ID" value="NZ_JBHUOR010000007.1"/>
</dbReference>
<feature type="transmembrane region" description="Helical" evidence="1">
    <location>
        <begin position="64"/>
        <end position="81"/>
    </location>
</feature>
<gene>
    <name evidence="2" type="ORF">ACFSY7_01065</name>
</gene>
<keyword evidence="1" id="KW-1133">Transmembrane helix</keyword>
<feature type="transmembrane region" description="Helical" evidence="1">
    <location>
        <begin position="5"/>
        <end position="22"/>
    </location>
</feature>
<dbReference type="Proteomes" id="UP001597568">
    <property type="component" value="Unassembled WGS sequence"/>
</dbReference>
<evidence type="ECO:0000256" key="1">
    <source>
        <dbReference type="SAM" id="Phobius"/>
    </source>
</evidence>
<sequence>MITFLSYSTLVLVVLCFIPIMTGKLENSDAFKNIMYGAMIVIVLGIVLVNFLEAVDIIKSLRMFFVLILGIILLNYTKVFGGKSWKWWLLYAVVSMAAIILSNY</sequence>
<keyword evidence="3" id="KW-1185">Reference proteome</keyword>
<organism evidence="2 3">
    <name type="scientific">Kurthia populi</name>
    <dbReference type="NCBI Taxonomy" id="1562132"/>
    <lineage>
        <taxon>Bacteria</taxon>
        <taxon>Bacillati</taxon>
        <taxon>Bacillota</taxon>
        <taxon>Bacilli</taxon>
        <taxon>Bacillales</taxon>
        <taxon>Caryophanaceae</taxon>
        <taxon>Kurthia</taxon>
    </lineage>
</organism>
<dbReference type="EMBL" id="JBHUOR010000007">
    <property type="protein sequence ID" value="MFD2867106.1"/>
    <property type="molecule type" value="Genomic_DNA"/>
</dbReference>
<proteinExistence type="predicted"/>
<feature type="transmembrane region" description="Helical" evidence="1">
    <location>
        <begin position="87"/>
        <end position="103"/>
    </location>
</feature>
<protein>
    <submittedName>
        <fullName evidence="2">Uncharacterized protein</fullName>
    </submittedName>
</protein>
<keyword evidence="1" id="KW-0812">Transmembrane</keyword>
<feature type="transmembrane region" description="Helical" evidence="1">
    <location>
        <begin position="34"/>
        <end position="52"/>
    </location>
</feature>
<name>A0ABW5XWK7_9BACL</name>
<comment type="caution">
    <text evidence="2">The sequence shown here is derived from an EMBL/GenBank/DDBJ whole genome shotgun (WGS) entry which is preliminary data.</text>
</comment>
<evidence type="ECO:0000313" key="2">
    <source>
        <dbReference type="EMBL" id="MFD2867106.1"/>
    </source>
</evidence>
<evidence type="ECO:0000313" key="3">
    <source>
        <dbReference type="Proteomes" id="UP001597568"/>
    </source>
</evidence>
<accession>A0ABW5XWK7</accession>
<keyword evidence="1" id="KW-0472">Membrane</keyword>
<reference evidence="3" key="1">
    <citation type="journal article" date="2019" name="Int. J. Syst. Evol. Microbiol.">
        <title>The Global Catalogue of Microorganisms (GCM) 10K type strain sequencing project: providing services to taxonomists for standard genome sequencing and annotation.</title>
        <authorList>
            <consortium name="The Broad Institute Genomics Platform"/>
            <consortium name="The Broad Institute Genome Sequencing Center for Infectious Disease"/>
            <person name="Wu L."/>
            <person name="Ma J."/>
        </authorList>
    </citation>
    <scope>NUCLEOTIDE SEQUENCE [LARGE SCALE GENOMIC DNA]</scope>
    <source>
        <strain evidence="3">KCTC 33522</strain>
    </source>
</reference>